<feature type="compositionally biased region" description="Basic and acidic residues" evidence="2">
    <location>
        <begin position="553"/>
        <end position="571"/>
    </location>
</feature>
<evidence type="ECO:0000313" key="3">
    <source>
        <dbReference type="EMBL" id="MBP2407142.1"/>
    </source>
</evidence>
<keyword evidence="4" id="KW-1185">Reference proteome</keyword>
<feature type="region of interest" description="Disordered" evidence="2">
    <location>
        <begin position="1"/>
        <end position="188"/>
    </location>
</feature>
<dbReference type="Pfam" id="PF03993">
    <property type="entry name" value="DUF349"/>
    <property type="match status" value="3"/>
</dbReference>
<proteinExistence type="predicted"/>
<sequence length="626" mass="68081">MSESETPLPAPHPADQPRDPATDQSPEPEQPAPEQAATEQNASAPAGPEPSASETSASETPAPEQQPPAAADPERVDETPTDAREDQDGEVPTPEDAATTSDQETAPPAAGSTPAAHAPEQAAPAEGTDPTPAAAATPSPRPHPAPGPTPATPGPTPAAPGHRPATPGPTPAASGPKPAVPSPAALAGKKPSAALLPVAAPVTEYAPEDLAAAKAFGSVAEDGTVTVQDGTQVRTIGTTTESDHDQALEPYARGYLDLVAFLDLTQTTLNAPEHTQNELNRLLENLRKNMKEPQVVGDIPALRSRAHELRENAKGKIQALEAKRAEAREAATRRRTEFVESIEALVATDPEQISWKNAGDTMRQMVPTWKSMQTEDVSLDRPTEEALWKRLSAARSTFDRMRKQFFSELDEKHTEAAELKETLIVRAEEMQDSTDWGPTVRAYKDLMGEWRRAPRGSRKKDDAQWKRFKAAQDRFFDARNADLHQLEAEQRENLRAKEALLTEAEAIDPQQDLETAKASLRSIQDRWEEAGKVPRGDMRRIDDRLRRVERSLKDAEQDEWRRTDPRTRARVEGASSQLHSAIASYEEDLDRARAGGDPAKIAEAEAALEARKEWLAVIERSARNLG</sequence>
<keyword evidence="1" id="KW-0175">Coiled coil</keyword>
<evidence type="ECO:0000256" key="2">
    <source>
        <dbReference type="SAM" id="MobiDB-lite"/>
    </source>
</evidence>
<feature type="coiled-coil region" evidence="1">
    <location>
        <begin position="303"/>
        <end position="337"/>
    </location>
</feature>
<evidence type="ECO:0000256" key="1">
    <source>
        <dbReference type="SAM" id="Coils"/>
    </source>
</evidence>
<feature type="compositionally biased region" description="Low complexity" evidence="2">
    <location>
        <begin position="159"/>
        <end position="177"/>
    </location>
</feature>
<evidence type="ECO:0000313" key="4">
    <source>
        <dbReference type="Proteomes" id="UP000698222"/>
    </source>
</evidence>
<dbReference type="Proteomes" id="UP000698222">
    <property type="component" value="Unassembled WGS sequence"/>
</dbReference>
<protein>
    <submittedName>
        <fullName evidence="3">ElaB/YqjD/DUF883 family membrane-anchored ribosome-binding protein</fullName>
    </submittedName>
</protein>
<dbReference type="PRINTS" id="PR01217">
    <property type="entry name" value="PRICHEXTENSN"/>
</dbReference>
<feature type="compositionally biased region" description="Basic and acidic residues" evidence="2">
    <location>
        <begin position="72"/>
        <end position="86"/>
    </location>
</feature>
<dbReference type="InterPro" id="IPR007139">
    <property type="entry name" value="DUF349"/>
</dbReference>
<feature type="compositionally biased region" description="Low complexity" evidence="2">
    <location>
        <begin position="24"/>
        <end position="71"/>
    </location>
</feature>
<feature type="compositionally biased region" description="Pro residues" evidence="2">
    <location>
        <begin position="139"/>
        <end position="158"/>
    </location>
</feature>
<feature type="compositionally biased region" description="Low complexity" evidence="2">
    <location>
        <begin position="106"/>
        <end position="138"/>
    </location>
</feature>
<name>A0ABS4YFE9_9MICO</name>
<accession>A0ABS4YFE9</accession>
<comment type="caution">
    <text evidence="3">The sequence shown here is derived from an EMBL/GenBank/DDBJ whole genome shotgun (WGS) entry which is preliminary data.</text>
</comment>
<dbReference type="EMBL" id="JAGIOC010000001">
    <property type="protein sequence ID" value="MBP2407142.1"/>
    <property type="molecule type" value="Genomic_DNA"/>
</dbReference>
<organism evidence="3 4">
    <name type="scientific">Brachybacterium fresconis</name>
    <dbReference type="NCBI Taxonomy" id="173363"/>
    <lineage>
        <taxon>Bacteria</taxon>
        <taxon>Bacillati</taxon>
        <taxon>Actinomycetota</taxon>
        <taxon>Actinomycetes</taxon>
        <taxon>Micrococcales</taxon>
        <taxon>Dermabacteraceae</taxon>
        <taxon>Brachybacterium</taxon>
    </lineage>
</organism>
<feature type="region of interest" description="Disordered" evidence="2">
    <location>
        <begin position="553"/>
        <end position="577"/>
    </location>
</feature>
<dbReference type="RefSeq" id="WP_209885900.1">
    <property type="nucleotide sequence ID" value="NZ_BAAAJV010000026.1"/>
</dbReference>
<reference evidence="3 4" key="1">
    <citation type="submission" date="2021-03" db="EMBL/GenBank/DDBJ databases">
        <title>Sequencing the genomes of 1000 actinobacteria strains.</title>
        <authorList>
            <person name="Klenk H.-P."/>
        </authorList>
    </citation>
    <scope>NUCLEOTIDE SEQUENCE [LARGE SCALE GENOMIC DNA]</scope>
    <source>
        <strain evidence="3 4">DSM 14564</strain>
    </source>
</reference>
<gene>
    <name evidence="3" type="ORF">JOF44_000045</name>
</gene>